<dbReference type="Ensembl" id="ENSDCDT00010070763.1">
    <property type="protein sequence ID" value="ENSDCDP00010060028.1"/>
    <property type="gene ID" value="ENSDCDG00010033452.1"/>
</dbReference>
<dbReference type="Pfam" id="PF00007">
    <property type="entry name" value="Cys_knot"/>
    <property type="match status" value="1"/>
</dbReference>
<proteinExistence type="predicted"/>
<dbReference type="InterPro" id="IPR006207">
    <property type="entry name" value="Cys_knot_C"/>
</dbReference>
<feature type="disulfide bond" evidence="4">
    <location>
        <begin position="74"/>
        <end position="126"/>
    </location>
</feature>
<evidence type="ECO:0000313" key="7">
    <source>
        <dbReference type="Proteomes" id="UP000694580"/>
    </source>
</evidence>
<comment type="subcellular location">
    <subcellularLocation>
        <location evidence="1">Secreted</location>
    </subcellularLocation>
</comment>
<evidence type="ECO:0000256" key="2">
    <source>
        <dbReference type="ARBA" id="ARBA00022525"/>
    </source>
</evidence>
<dbReference type="PROSITE" id="PS01185">
    <property type="entry name" value="CTCK_1"/>
    <property type="match status" value="1"/>
</dbReference>
<comment type="caution">
    <text evidence="4">Lacks conserved residue(s) required for the propagation of feature annotation.</text>
</comment>
<dbReference type="Gene3D" id="2.10.90.10">
    <property type="entry name" value="Cystine-knot cytokines"/>
    <property type="match status" value="1"/>
</dbReference>
<name>A0AAY4ERN6_9TELE</name>
<dbReference type="InterPro" id="IPR006208">
    <property type="entry name" value="Glyco_hormone_CN"/>
</dbReference>
<keyword evidence="7" id="KW-1185">Reference proteome</keyword>
<feature type="disulfide bond" evidence="4">
    <location>
        <begin position="70"/>
        <end position="124"/>
    </location>
</feature>
<accession>A0AAY4ERN6</accession>
<evidence type="ECO:0000256" key="4">
    <source>
        <dbReference type="PROSITE-ProRule" id="PRU00039"/>
    </source>
</evidence>
<keyword evidence="3 4" id="KW-1015">Disulfide bond</keyword>
<dbReference type="InterPro" id="IPR050780">
    <property type="entry name" value="Mucin_vWF_Thrombospondin_sf"/>
</dbReference>
<dbReference type="PROSITE" id="PS01225">
    <property type="entry name" value="CTCK_2"/>
    <property type="match status" value="1"/>
</dbReference>
<feature type="domain" description="CTCK" evidence="5">
    <location>
        <begin position="45"/>
        <end position="132"/>
    </location>
</feature>
<feature type="disulfide bond" evidence="4">
    <location>
        <begin position="59"/>
        <end position="108"/>
    </location>
</feature>
<evidence type="ECO:0000259" key="5">
    <source>
        <dbReference type="PROSITE" id="PS01225"/>
    </source>
</evidence>
<dbReference type="SMART" id="SM00041">
    <property type="entry name" value="CT"/>
    <property type="match status" value="1"/>
</dbReference>
<protein>
    <recommendedName>
        <fullName evidence="5">CTCK domain-containing protein</fullName>
    </recommendedName>
</protein>
<reference evidence="6 7" key="1">
    <citation type="submission" date="2020-06" db="EMBL/GenBank/DDBJ databases">
        <authorList>
            <consortium name="Wellcome Sanger Institute Data Sharing"/>
        </authorList>
    </citation>
    <scope>NUCLEOTIDE SEQUENCE [LARGE SCALE GENOMIC DNA]</scope>
</reference>
<dbReference type="Proteomes" id="UP000694580">
    <property type="component" value="Chromosome 16"/>
</dbReference>
<evidence type="ECO:0000313" key="6">
    <source>
        <dbReference type="Ensembl" id="ENSDCDP00010060028.1"/>
    </source>
</evidence>
<evidence type="ECO:0000256" key="1">
    <source>
        <dbReference type="ARBA" id="ARBA00004613"/>
    </source>
</evidence>
<organism evidence="6 7">
    <name type="scientific">Denticeps clupeoides</name>
    <name type="common">denticle herring</name>
    <dbReference type="NCBI Taxonomy" id="299321"/>
    <lineage>
        <taxon>Eukaryota</taxon>
        <taxon>Metazoa</taxon>
        <taxon>Chordata</taxon>
        <taxon>Craniata</taxon>
        <taxon>Vertebrata</taxon>
        <taxon>Euteleostomi</taxon>
        <taxon>Actinopterygii</taxon>
        <taxon>Neopterygii</taxon>
        <taxon>Teleostei</taxon>
        <taxon>Clupei</taxon>
        <taxon>Clupeiformes</taxon>
        <taxon>Denticipitoidei</taxon>
        <taxon>Denticipitidae</taxon>
        <taxon>Denticeps</taxon>
    </lineage>
</organism>
<dbReference type="GO" id="GO:0031012">
    <property type="term" value="C:extracellular matrix"/>
    <property type="evidence" value="ECO:0007669"/>
    <property type="project" value="TreeGrafter"/>
</dbReference>
<reference evidence="6" key="2">
    <citation type="submission" date="2025-08" db="UniProtKB">
        <authorList>
            <consortium name="Ensembl"/>
        </authorList>
    </citation>
    <scope>IDENTIFICATION</scope>
</reference>
<dbReference type="GeneTree" id="ENSGT01150000287025"/>
<dbReference type="GO" id="GO:0005615">
    <property type="term" value="C:extracellular space"/>
    <property type="evidence" value="ECO:0007669"/>
    <property type="project" value="TreeGrafter"/>
</dbReference>
<dbReference type="PANTHER" id="PTHR11339">
    <property type="entry name" value="EXTRACELLULAR MATRIX GLYCOPROTEIN RELATED"/>
    <property type="match status" value="1"/>
</dbReference>
<reference evidence="6" key="3">
    <citation type="submission" date="2025-09" db="UniProtKB">
        <authorList>
            <consortium name="Ensembl"/>
        </authorList>
    </citation>
    <scope>IDENTIFICATION</scope>
</reference>
<dbReference type="InterPro" id="IPR029034">
    <property type="entry name" value="Cystine-knot_cytokine"/>
</dbReference>
<evidence type="ECO:0000256" key="3">
    <source>
        <dbReference type="ARBA" id="ARBA00023157"/>
    </source>
</evidence>
<sequence length="147" mass="16368">MVAARAVSIDFTGQFLFYFGKRGGWTKCTTKCFFRTSSGTLRNTCDVQKNSTQLVQNGCVSADFVEISSCAGTCGTSSMYSAEANNLMHSCSCCQEMSTHQRQVELICPDGSKQMHTYIYIDSCSCHVTDCDGNVTMSSKLRRRRRR</sequence>
<keyword evidence="2" id="KW-0964">Secreted</keyword>
<dbReference type="AlphaFoldDB" id="A0AAY4ERN6"/>
<dbReference type="PANTHER" id="PTHR11339:SF408">
    <property type="entry name" value="MUCIN-5B"/>
    <property type="match status" value="1"/>
</dbReference>